<feature type="domain" description="Peptidase C39-like" evidence="2">
    <location>
        <begin position="51"/>
        <end position="157"/>
    </location>
</feature>
<dbReference type="AlphaFoldDB" id="A0A1H8S0Z8"/>
<dbReference type="EMBL" id="FOEG01000002">
    <property type="protein sequence ID" value="SEO72028.1"/>
    <property type="molecule type" value="Genomic_DNA"/>
</dbReference>
<sequence length="328" mass="35688">MSAPVPLPIGGRPLLAAAALATALLGGCASFTAIDPDDAFSDPPQGVELTGVPYFPQEALQCGPAALAETLVWSGYETTPGDLKPELFIPEREGTLQTEMKAQTRARDRIPYRIRGNHDAILAELHAGNPVLVFQNLGLGWAPVWHYAVVVGYDPQDHEYILRSGEHERQLTGLDRFRRTWDRGDNWAIVVVEPDHLPATAAPANWLRAGLDLQESGRTDAATTAYESGRDRWPEHGGFHVALMNLHYGQDDADAAEDAARRGLDEAESHAGVLRNNLAMLMLERGKCDEAGTLAADAVASVDADSRFADAFRETRETIRRECSAADD</sequence>
<dbReference type="Gene3D" id="3.90.70.10">
    <property type="entry name" value="Cysteine proteinases"/>
    <property type="match status" value="1"/>
</dbReference>
<dbReference type="OrthoDB" id="5611441at2"/>
<evidence type="ECO:0000313" key="4">
    <source>
        <dbReference type="Proteomes" id="UP000199657"/>
    </source>
</evidence>
<feature type="chain" id="PRO_5011680408" description="Peptidase C39-like domain-containing protein" evidence="1">
    <location>
        <begin position="34"/>
        <end position="328"/>
    </location>
</feature>
<protein>
    <recommendedName>
        <fullName evidence="2">Peptidase C39-like domain-containing protein</fullName>
    </recommendedName>
</protein>
<accession>A0A1H8S0Z8</accession>
<dbReference type="InterPro" id="IPR039563">
    <property type="entry name" value="Peptidase_C39_single_dom"/>
</dbReference>
<name>A0A1H8S0Z8_9GAMM</name>
<evidence type="ECO:0000256" key="1">
    <source>
        <dbReference type="SAM" id="SignalP"/>
    </source>
</evidence>
<dbReference type="NCBIfam" id="NF033920">
    <property type="entry name" value="C39_PA2778_fam"/>
    <property type="match status" value="1"/>
</dbReference>
<dbReference type="CDD" id="cd02549">
    <property type="entry name" value="Peptidase_C39A"/>
    <property type="match status" value="1"/>
</dbReference>
<proteinExistence type="predicted"/>
<evidence type="ECO:0000259" key="2">
    <source>
        <dbReference type="Pfam" id="PF13529"/>
    </source>
</evidence>
<dbReference type="Gene3D" id="1.25.40.10">
    <property type="entry name" value="Tetratricopeptide repeat domain"/>
    <property type="match status" value="1"/>
</dbReference>
<organism evidence="3 4">
    <name type="scientific">Aquisalimonas asiatica</name>
    <dbReference type="NCBI Taxonomy" id="406100"/>
    <lineage>
        <taxon>Bacteria</taxon>
        <taxon>Pseudomonadati</taxon>
        <taxon>Pseudomonadota</taxon>
        <taxon>Gammaproteobacteria</taxon>
        <taxon>Chromatiales</taxon>
        <taxon>Ectothiorhodospiraceae</taxon>
        <taxon>Aquisalimonas</taxon>
    </lineage>
</organism>
<gene>
    <name evidence="3" type="ORF">SAMN04488052_102376</name>
</gene>
<dbReference type="SUPFAM" id="SSF48452">
    <property type="entry name" value="TPR-like"/>
    <property type="match status" value="1"/>
</dbReference>
<reference evidence="3 4" key="1">
    <citation type="submission" date="2016-10" db="EMBL/GenBank/DDBJ databases">
        <authorList>
            <person name="de Groot N.N."/>
        </authorList>
    </citation>
    <scope>NUCLEOTIDE SEQUENCE [LARGE SCALE GENOMIC DNA]</scope>
    <source>
        <strain evidence="3 4">CGMCC 1.6291</strain>
    </source>
</reference>
<dbReference type="InterPro" id="IPR039564">
    <property type="entry name" value="Peptidase_C39-like"/>
</dbReference>
<dbReference type="InterPro" id="IPR011990">
    <property type="entry name" value="TPR-like_helical_dom_sf"/>
</dbReference>
<feature type="signal peptide" evidence="1">
    <location>
        <begin position="1"/>
        <end position="33"/>
    </location>
</feature>
<dbReference type="Pfam" id="PF13529">
    <property type="entry name" value="Peptidase_C39_2"/>
    <property type="match status" value="1"/>
</dbReference>
<keyword evidence="1" id="KW-0732">Signal</keyword>
<dbReference type="RefSeq" id="WP_139209157.1">
    <property type="nucleotide sequence ID" value="NZ_FOEG01000002.1"/>
</dbReference>
<dbReference type="STRING" id="406100.SAMN04488052_102376"/>
<evidence type="ECO:0000313" key="3">
    <source>
        <dbReference type="EMBL" id="SEO72028.1"/>
    </source>
</evidence>
<keyword evidence="4" id="KW-1185">Reference proteome</keyword>
<dbReference type="Proteomes" id="UP000199657">
    <property type="component" value="Unassembled WGS sequence"/>
</dbReference>